<keyword evidence="2" id="KW-1185">Reference proteome</keyword>
<protein>
    <recommendedName>
        <fullName evidence="3">ClbS/DfsB family four-helix bundle protein</fullName>
    </recommendedName>
</protein>
<evidence type="ECO:0000313" key="1">
    <source>
        <dbReference type="EMBL" id="RCX18027.1"/>
    </source>
</evidence>
<dbReference type="InterPro" id="IPR012550">
    <property type="entry name" value="DUF1706"/>
</dbReference>
<evidence type="ECO:0008006" key="3">
    <source>
        <dbReference type="Google" id="ProtNLM"/>
    </source>
</evidence>
<dbReference type="Gene3D" id="1.20.120.450">
    <property type="entry name" value="dinb family like domain"/>
    <property type="match status" value="1"/>
</dbReference>
<dbReference type="EMBL" id="QPJT01000006">
    <property type="protein sequence ID" value="RCX18027.1"/>
    <property type="molecule type" value="Genomic_DNA"/>
</dbReference>
<comment type="caution">
    <text evidence="1">The sequence shown here is derived from an EMBL/GenBank/DDBJ whole genome shotgun (WGS) entry which is preliminary data.</text>
</comment>
<dbReference type="InterPro" id="IPR034660">
    <property type="entry name" value="DinB/YfiT-like"/>
</dbReference>
<dbReference type="PIRSF" id="PIRSF031551">
    <property type="entry name" value="DUF1706"/>
    <property type="match status" value="1"/>
</dbReference>
<dbReference type="Proteomes" id="UP000253034">
    <property type="component" value="Unassembled WGS sequence"/>
</dbReference>
<dbReference type="PANTHER" id="PTHR40658:SF4">
    <property type="entry name" value="HYPOTHETICAL CYTOSOLIC PROTEIN"/>
    <property type="match status" value="1"/>
</dbReference>
<sequence length="180" mass="21334">MGRPTTKPDLIKAANEQFNNMWELIDSMTDDERSAAFSFGDISNKKEAHWKRDKNLRDVLVHLYEWHQLLLNWVNANQNGEAKSFLPEPYNWKTYPQMNVEFWEKHQSTPYENSKEMLCDSHKKVLNLIERFSNDELFEKEHFLWTGTSSLGSYCASATSSHYDWAIKKIKAHIKAYRRK</sequence>
<dbReference type="OrthoDB" id="9786621at2"/>
<gene>
    <name evidence="1" type="ORF">DFR58_106196</name>
</gene>
<organism evidence="1 2">
    <name type="scientific">Anaerobacterium chartisolvens</name>
    <dbReference type="NCBI Taxonomy" id="1297424"/>
    <lineage>
        <taxon>Bacteria</taxon>
        <taxon>Bacillati</taxon>
        <taxon>Bacillota</taxon>
        <taxon>Clostridia</taxon>
        <taxon>Eubacteriales</taxon>
        <taxon>Oscillospiraceae</taxon>
        <taxon>Anaerobacterium</taxon>
    </lineage>
</organism>
<name>A0A369BC45_9FIRM</name>
<proteinExistence type="predicted"/>
<accession>A0A369BC45</accession>
<dbReference type="RefSeq" id="WP_114297168.1">
    <property type="nucleotide sequence ID" value="NZ_QPJT01000006.1"/>
</dbReference>
<dbReference type="AlphaFoldDB" id="A0A369BC45"/>
<reference evidence="1 2" key="1">
    <citation type="submission" date="2018-07" db="EMBL/GenBank/DDBJ databases">
        <title>Genomic Encyclopedia of Type Strains, Phase IV (KMG-IV): sequencing the most valuable type-strain genomes for metagenomic binning, comparative biology and taxonomic classification.</title>
        <authorList>
            <person name="Goeker M."/>
        </authorList>
    </citation>
    <scope>NUCLEOTIDE SEQUENCE [LARGE SCALE GENOMIC DNA]</scope>
    <source>
        <strain evidence="1 2">DSM 27016</strain>
    </source>
</reference>
<dbReference type="PANTHER" id="PTHR40658">
    <property type="match status" value="1"/>
</dbReference>
<evidence type="ECO:0000313" key="2">
    <source>
        <dbReference type="Proteomes" id="UP000253034"/>
    </source>
</evidence>
<dbReference type="Pfam" id="PF08020">
    <property type="entry name" value="DUF1706"/>
    <property type="match status" value="1"/>
</dbReference>